<proteinExistence type="predicted"/>
<reference evidence="1" key="1">
    <citation type="submission" date="2020-11" db="EMBL/GenBank/DDBJ databases">
        <authorList>
            <person name="Tran Van P."/>
        </authorList>
    </citation>
    <scope>NUCLEOTIDE SEQUENCE</scope>
</reference>
<gene>
    <name evidence="1" type="ORF">CTOB1V02_LOCUS6381</name>
</gene>
<sequence length="112" mass="12602">MSGQGSSWFRHLEDPKQHSLKFVYVKASVGGEEFSFPVWLRRKKGGPQRTTVGPAPSLGPLIGPPLVRGLMETATTFQRSAVFPEIRPPSERRRYDEDGIFCEKEEAECHSI</sequence>
<organism evidence="1">
    <name type="scientific">Cyprideis torosa</name>
    <dbReference type="NCBI Taxonomy" id="163714"/>
    <lineage>
        <taxon>Eukaryota</taxon>
        <taxon>Metazoa</taxon>
        <taxon>Ecdysozoa</taxon>
        <taxon>Arthropoda</taxon>
        <taxon>Crustacea</taxon>
        <taxon>Oligostraca</taxon>
        <taxon>Ostracoda</taxon>
        <taxon>Podocopa</taxon>
        <taxon>Podocopida</taxon>
        <taxon>Cytherocopina</taxon>
        <taxon>Cytheroidea</taxon>
        <taxon>Cytherideidae</taxon>
        <taxon>Cyprideis</taxon>
    </lineage>
</organism>
<name>A0A7R8ZNQ5_9CRUS</name>
<accession>A0A7R8ZNQ5</accession>
<dbReference type="EMBL" id="OB661561">
    <property type="protein sequence ID" value="CAD7228499.1"/>
    <property type="molecule type" value="Genomic_DNA"/>
</dbReference>
<dbReference type="AlphaFoldDB" id="A0A7R8ZNQ5"/>
<protein>
    <submittedName>
        <fullName evidence="1">Uncharacterized protein</fullName>
    </submittedName>
</protein>
<evidence type="ECO:0000313" key="1">
    <source>
        <dbReference type="EMBL" id="CAD7228499.1"/>
    </source>
</evidence>